<reference evidence="2 3" key="1">
    <citation type="submission" date="2023-10" db="EMBL/GenBank/DDBJ databases">
        <title>Genome analysis of psychrotrophic aerobic bacterium Aeromonas allosaccharophila BIM B-1809 isolated from infected fish.</title>
        <authorList>
            <person name="Leanovich S.I."/>
            <person name="Sidarenka A.V."/>
            <person name="Akhremchuk A.E."/>
            <person name="Sikolenko M.A."/>
            <person name="Valentovich L.N."/>
        </authorList>
    </citation>
    <scope>NUCLEOTIDE SEQUENCE [LARGE SCALE GENOMIC DNA]</scope>
    <source>
        <strain evidence="2 3">BIM B-1809</strain>
    </source>
</reference>
<protein>
    <submittedName>
        <fullName evidence="2">SprT family zinc-dependent metalloprotease</fullName>
        <ecNumber evidence="2">3.4.-.-</ecNumber>
    </submittedName>
</protein>
<evidence type="ECO:0000313" key="3">
    <source>
        <dbReference type="Proteomes" id="UP001302667"/>
    </source>
</evidence>
<name>A0ABZ0FDC8_9GAMM</name>
<accession>A0ABZ0FDC8</accession>
<gene>
    <name evidence="2" type="ORF">RY972_05910</name>
</gene>
<dbReference type="EMBL" id="CP136584">
    <property type="protein sequence ID" value="WOE67601.1"/>
    <property type="molecule type" value="Genomic_DNA"/>
</dbReference>
<keyword evidence="3" id="KW-1185">Reference proteome</keyword>
<proteinExistence type="predicted"/>
<keyword evidence="2" id="KW-0482">Metalloprotease</keyword>
<dbReference type="Pfam" id="PF01863">
    <property type="entry name" value="YgjP-like"/>
    <property type="match status" value="1"/>
</dbReference>
<dbReference type="InterPro" id="IPR053136">
    <property type="entry name" value="UTP_pyrophosphatase-like"/>
</dbReference>
<organism evidence="2 3">
    <name type="scientific">Aeromonas allosaccharophila</name>
    <dbReference type="NCBI Taxonomy" id="656"/>
    <lineage>
        <taxon>Bacteria</taxon>
        <taxon>Pseudomonadati</taxon>
        <taxon>Pseudomonadota</taxon>
        <taxon>Gammaproteobacteria</taxon>
        <taxon>Aeromonadales</taxon>
        <taxon>Aeromonadaceae</taxon>
        <taxon>Aeromonas</taxon>
    </lineage>
</organism>
<dbReference type="PANTHER" id="PTHR30399:SF1">
    <property type="entry name" value="UTP PYROPHOSPHATASE"/>
    <property type="match status" value="1"/>
</dbReference>
<keyword evidence="2" id="KW-0645">Protease</keyword>
<evidence type="ECO:0000259" key="1">
    <source>
        <dbReference type="Pfam" id="PF01863"/>
    </source>
</evidence>
<evidence type="ECO:0000313" key="2">
    <source>
        <dbReference type="EMBL" id="WOE67601.1"/>
    </source>
</evidence>
<feature type="domain" description="YgjP-like metallopeptidase" evidence="1">
    <location>
        <begin position="23"/>
        <end position="229"/>
    </location>
</feature>
<dbReference type="PANTHER" id="PTHR30399">
    <property type="entry name" value="UNCHARACTERIZED PROTEIN YGJP"/>
    <property type="match status" value="1"/>
</dbReference>
<keyword evidence="2" id="KW-0378">Hydrolase</keyword>
<dbReference type="Gene3D" id="3.30.2010.10">
    <property type="entry name" value="Metalloproteases ('zincins'), catalytic domain"/>
    <property type="match status" value="1"/>
</dbReference>
<dbReference type="EC" id="3.4.-.-" evidence="2"/>
<dbReference type="Proteomes" id="UP001302667">
    <property type="component" value="Chromosome"/>
</dbReference>
<dbReference type="CDD" id="cd07344">
    <property type="entry name" value="M48_yhfN_like"/>
    <property type="match status" value="1"/>
</dbReference>
<sequence>MSEQMQVGELVFQLHRKAIKNLHINVLPPDGFVRVSAPQAMTETAIRTAVISRLPWIRRQQQAFAAQPRQPEREMVSGESHFLWGRKYRLDVVEQMGRHQVRLQSNNRLQLLVQPGTSLENRQELLRRFYRDELKQQLDNLVGPWCDRLGVQMPILGVKKMKTMWGCCNTQSSRIWINLELAKKPHACLEFILVHELVHLLERHHNERFKSLMDTWLPDWRERRNLLNNQPLAFEEWVY</sequence>
<dbReference type="RefSeq" id="WP_317103662.1">
    <property type="nucleotide sequence ID" value="NZ_CP136584.1"/>
</dbReference>
<dbReference type="InterPro" id="IPR002725">
    <property type="entry name" value="YgjP-like_metallopeptidase"/>
</dbReference>
<dbReference type="GO" id="GO:0008237">
    <property type="term" value="F:metallopeptidase activity"/>
    <property type="evidence" value="ECO:0007669"/>
    <property type="project" value="UniProtKB-KW"/>
</dbReference>